<dbReference type="SUPFAM" id="SSF49478">
    <property type="entry name" value="Cna protein B-type domain"/>
    <property type="match status" value="1"/>
</dbReference>
<organism evidence="2 3">
    <name type="scientific">Anaeromicropila populeti</name>
    <dbReference type="NCBI Taxonomy" id="37658"/>
    <lineage>
        <taxon>Bacteria</taxon>
        <taxon>Bacillati</taxon>
        <taxon>Bacillota</taxon>
        <taxon>Clostridia</taxon>
        <taxon>Lachnospirales</taxon>
        <taxon>Lachnospiraceae</taxon>
        <taxon>Anaeromicropila</taxon>
    </lineage>
</organism>
<dbReference type="STRING" id="37658.SAMN05661086_00632"/>
<dbReference type="GO" id="GO:0004180">
    <property type="term" value="F:carboxypeptidase activity"/>
    <property type="evidence" value="ECO:0007669"/>
    <property type="project" value="UniProtKB-KW"/>
</dbReference>
<keyword evidence="2" id="KW-0121">Carboxypeptidase</keyword>
<protein>
    <submittedName>
        <fullName evidence="2">Carboxypeptidase regulatory-like domain-containing protein</fullName>
    </submittedName>
</protein>
<feature type="domain" description="NOMO second beta-sandwich" evidence="1">
    <location>
        <begin position="211"/>
        <end position="284"/>
    </location>
</feature>
<keyword evidence="2" id="KW-0645">Protease</keyword>
<dbReference type="InterPro" id="IPR013783">
    <property type="entry name" value="Ig-like_fold"/>
</dbReference>
<proteinExistence type="predicted"/>
<dbReference type="EMBL" id="FOYZ01000002">
    <property type="protein sequence ID" value="SFR63825.1"/>
    <property type="molecule type" value="Genomic_DNA"/>
</dbReference>
<evidence type="ECO:0000259" key="1">
    <source>
        <dbReference type="Pfam" id="PF22904"/>
    </source>
</evidence>
<dbReference type="OrthoDB" id="176752at2"/>
<reference evidence="2 3" key="1">
    <citation type="submission" date="2016-10" db="EMBL/GenBank/DDBJ databases">
        <authorList>
            <person name="de Groot N.N."/>
        </authorList>
    </citation>
    <scope>NUCLEOTIDE SEQUENCE [LARGE SCALE GENOMIC DNA]</scope>
    <source>
        <strain evidence="2 3">743A</strain>
    </source>
</reference>
<evidence type="ECO:0000313" key="2">
    <source>
        <dbReference type="EMBL" id="SFR63825.1"/>
    </source>
</evidence>
<keyword evidence="3" id="KW-1185">Reference proteome</keyword>
<dbReference type="Proteomes" id="UP000199659">
    <property type="component" value="Unassembled WGS sequence"/>
</dbReference>
<dbReference type="Pfam" id="PF22904">
    <property type="entry name" value="NOMO1-like_2nd"/>
    <property type="match status" value="1"/>
</dbReference>
<keyword evidence="2" id="KW-0378">Hydrolase</keyword>
<dbReference type="InterPro" id="IPR055074">
    <property type="entry name" value="NOMO1-3_2nd"/>
</dbReference>
<name>A0A1I6IAM0_9FIRM</name>
<sequence>MSITFPINGEFIALEKDGVPFTDPVGDENPAGTDIVGTLAFPAVYFATDDVYAFFRFRLRGDPRNVAQTGFQNYAWVILFDIQQQLTLYSYAWELALAGNTNAVLLKENLIRNSPGTGFNDQAEGNPILFPITNFDIARAVMADSTLGGVQNYFLDIAMELSTLRAYLGISDEAPLRFTYLTATNENNFNKDVLGNFDDSFSDPLALTTTLSGTIINKEDGSGIAGAKIELYQGSVLIGTTESDYMGAYIFTDIDAGNYSVQITKCCFKPNCFCSEVSVQGNKNNLYYFSLAYDCICQLKCLIGEIEAEVIAEKDRILEKLTEFFTSVTPNHDVLLKYVTLLCVLNDSTAELDCCISKILDELVTCEEEK</sequence>
<gene>
    <name evidence="2" type="ORF">SAMN05661086_00632</name>
</gene>
<evidence type="ECO:0000313" key="3">
    <source>
        <dbReference type="Proteomes" id="UP000199659"/>
    </source>
</evidence>
<dbReference type="AlphaFoldDB" id="A0A1I6IAM0"/>
<dbReference type="Gene3D" id="2.60.40.10">
    <property type="entry name" value="Immunoglobulins"/>
    <property type="match status" value="1"/>
</dbReference>
<dbReference type="RefSeq" id="WP_092559247.1">
    <property type="nucleotide sequence ID" value="NZ_FOYZ01000002.1"/>
</dbReference>
<accession>A0A1I6IAM0</accession>